<dbReference type="Proteomes" id="UP001220962">
    <property type="component" value="Chromosome"/>
</dbReference>
<name>A0AAX3N4G1_9BACL</name>
<evidence type="ECO:0000313" key="2">
    <source>
        <dbReference type="EMBL" id="WDI03659.1"/>
    </source>
</evidence>
<dbReference type="Proteomes" id="UP001221519">
    <property type="component" value="Chromosome"/>
</dbReference>
<protein>
    <submittedName>
        <fullName evidence="1">Uncharacterized protein</fullName>
    </submittedName>
</protein>
<evidence type="ECO:0000313" key="1">
    <source>
        <dbReference type="EMBL" id="WDH84009.1"/>
    </source>
</evidence>
<gene>
    <name evidence="1" type="ORF">PUW23_07280</name>
    <name evidence="2" type="ORF">PUW25_06800</name>
</gene>
<evidence type="ECO:0000313" key="4">
    <source>
        <dbReference type="Proteomes" id="UP001221519"/>
    </source>
</evidence>
<organism evidence="1 3">
    <name type="scientific">Paenibacillus urinalis</name>
    <dbReference type="NCBI Taxonomy" id="521520"/>
    <lineage>
        <taxon>Bacteria</taxon>
        <taxon>Bacillati</taxon>
        <taxon>Bacillota</taxon>
        <taxon>Bacilli</taxon>
        <taxon>Bacillales</taxon>
        <taxon>Paenibacillaceae</taxon>
        <taxon>Paenibacillus</taxon>
    </lineage>
</organism>
<accession>A0AAX3N4G1</accession>
<reference evidence="1 4" key="1">
    <citation type="submission" date="2023-02" db="EMBL/GenBank/DDBJ databases">
        <title>Pathogen: clinical or host-associated sample.</title>
        <authorList>
            <person name="Hergert J."/>
            <person name="Casey R."/>
            <person name="Wagner J."/>
            <person name="Young E.L."/>
            <person name="Oakeson K.F."/>
        </authorList>
    </citation>
    <scope>NUCLEOTIDE SEQUENCE</scope>
    <source>
        <strain evidence="2 4">2022CK-00829</strain>
        <strain evidence="1">2022CK-00830</strain>
    </source>
</reference>
<proteinExistence type="predicted"/>
<dbReference type="AlphaFoldDB" id="A0AAX3N4G1"/>
<dbReference type="RefSeq" id="WP_047910151.1">
    <property type="nucleotide sequence ID" value="NZ_CP118101.1"/>
</dbReference>
<evidence type="ECO:0000313" key="3">
    <source>
        <dbReference type="Proteomes" id="UP001220962"/>
    </source>
</evidence>
<keyword evidence="4" id="KW-1185">Reference proteome</keyword>
<dbReference type="EMBL" id="CP118108">
    <property type="protein sequence ID" value="WDI03659.1"/>
    <property type="molecule type" value="Genomic_DNA"/>
</dbReference>
<sequence length="208" mass="23491">MQLEFANLPPTYYANLPNPGGHFPFTFNQEHAPYIMDFLGTNSVFLDDSSAPFMLEWMNNLDSYPICFCLNTSVLWKEDLAQLCTLHSLEHELLNRRITLLYIRNKSQLASSLPLFLNMASCNEQVIWSIGSNESPFAIEPISVTYQGGIQIQDTVVIDMTIARTIFWPGYDGNCISVLSNDPYFSNISKIRSSFPAGVELIEIELSS</sequence>
<dbReference type="EMBL" id="CP118101">
    <property type="protein sequence ID" value="WDH84009.1"/>
    <property type="molecule type" value="Genomic_DNA"/>
</dbReference>